<name>A0A5S3P7G9_9RHOB</name>
<dbReference type="SUPFAM" id="SSF53323">
    <property type="entry name" value="Pyruvate-ferredoxin oxidoreductase, PFOR, domain III"/>
    <property type="match status" value="1"/>
</dbReference>
<evidence type="ECO:0000313" key="4">
    <source>
        <dbReference type="EMBL" id="TMM49308.1"/>
    </source>
</evidence>
<dbReference type="InterPro" id="IPR019752">
    <property type="entry name" value="Pyrv/ketoisovalerate_OxRed_cat"/>
</dbReference>
<dbReference type="PANTHER" id="PTHR43854">
    <property type="entry name" value="INDOLEPYRUVATE OXIDOREDUCTASE SUBUNIT IORB"/>
    <property type="match status" value="1"/>
</dbReference>
<proteinExistence type="predicted"/>
<accession>A0A5S3P7G9</accession>
<sequence length="515" mass="56029">MNQLSDISKVPGAQADPILKIAVLAVGGQGGGVLSGWITALAERNGYHAQATSVPGVAQRTGATIYYIELKRIDPARPERRPVFALMPAQGDVDIVVASELVEVGRALLRDLVAPDRTVLIGSSHRDLTISEKQVPGDGRKPPEAIHAAAAALAQTFICFDMMALAKDHGSVVSSSLFGALAGSGALPFPLEAYRAVIEASGRGVKQSLAAFEAAYLRTTTPELEAAETAATAPAAPELTGPAALLRDFAALRRRVQDMPETVRPLALAGLHKVVDFQDVAYGSDYLDRLEQALTGDKSPFAFGAAAAKYIANAMAYDDIIRVADLKTRSSRDARLRRDFATNEAEVLAVTEYFHPRAEEVIGLMPRALGQWFDARPKAQKRLDRLVNRGRRLRTDRIGGFTLLWMLGGLRRWRRGLFRHAQEATHLDRWLALALDVRARDHALGVEVLKCRRLIKGYSDTHARGQSKFDRVLGALDLVTGRDDAADWIRRLREAALQDEEGEALDGAIKTVKSL</sequence>
<dbReference type="PANTHER" id="PTHR43854:SF1">
    <property type="entry name" value="INDOLEPYRUVATE OXIDOREDUCTASE SUBUNIT IORB"/>
    <property type="match status" value="1"/>
</dbReference>
<dbReference type="Gene3D" id="3.40.920.10">
    <property type="entry name" value="Pyruvate-ferredoxin oxidoreductase, PFOR, domain III"/>
    <property type="match status" value="1"/>
</dbReference>
<dbReference type="Pfam" id="PF01558">
    <property type="entry name" value="POR"/>
    <property type="match status" value="1"/>
</dbReference>
<evidence type="ECO:0000259" key="2">
    <source>
        <dbReference type="Pfam" id="PF01558"/>
    </source>
</evidence>
<dbReference type="NCBIfam" id="NF006179">
    <property type="entry name" value="PRK08312.1"/>
    <property type="match status" value="1"/>
</dbReference>
<dbReference type="OrthoDB" id="1490270at2"/>
<feature type="domain" description="DUF6537" evidence="3">
    <location>
        <begin position="264"/>
        <end position="472"/>
    </location>
</feature>
<dbReference type="InterPro" id="IPR002869">
    <property type="entry name" value="Pyrv_flavodox_OxRed_cen"/>
</dbReference>
<dbReference type="GO" id="GO:0016903">
    <property type="term" value="F:oxidoreductase activity, acting on the aldehyde or oxo group of donors"/>
    <property type="evidence" value="ECO:0007669"/>
    <property type="project" value="InterPro"/>
</dbReference>
<dbReference type="AlphaFoldDB" id="A0A5S3P7G9"/>
<gene>
    <name evidence="4" type="ORF">FDT80_18370</name>
</gene>
<keyword evidence="5" id="KW-1185">Reference proteome</keyword>
<evidence type="ECO:0000256" key="1">
    <source>
        <dbReference type="ARBA" id="ARBA00023002"/>
    </source>
</evidence>
<protein>
    <submittedName>
        <fullName evidence="4">Indolepyruvate oxidoreductase subunit beta family protein</fullName>
    </submittedName>
</protein>
<reference evidence="4 5" key="1">
    <citation type="submission" date="2019-05" db="EMBL/GenBank/DDBJ databases">
        <title>Sulfitobacter sabulilitoris sp. nov., isolated from a marine sand.</title>
        <authorList>
            <person name="Yoon J.-H."/>
        </authorList>
    </citation>
    <scope>NUCLEOTIDE SEQUENCE [LARGE SCALE GENOMIC DNA]</scope>
    <source>
        <strain evidence="4 5">HSMS-29</strain>
    </source>
</reference>
<comment type="caution">
    <text evidence="4">The sequence shown here is derived from an EMBL/GenBank/DDBJ whole genome shotgun (WGS) entry which is preliminary data.</text>
</comment>
<dbReference type="InterPro" id="IPR052198">
    <property type="entry name" value="IorB_Oxidoreductase"/>
</dbReference>
<feature type="domain" description="Pyruvate/ketoisovalerate oxidoreductase catalytic" evidence="2">
    <location>
        <begin position="27"/>
        <end position="216"/>
    </location>
</feature>
<dbReference type="Pfam" id="PF20169">
    <property type="entry name" value="DUF6537"/>
    <property type="match status" value="1"/>
</dbReference>
<dbReference type="Proteomes" id="UP000309550">
    <property type="component" value="Unassembled WGS sequence"/>
</dbReference>
<organism evidence="4 5">
    <name type="scientific">Sulfitobacter sabulilitoris</name>
    <dbReference type="NCBI Taxonomy" id="2562655"/>
    <lineage>
        <taxon>Bacteria</taxon>
        <taxon>Pseudomonadati</taxon>
        <taxon>Pseudomonadota</taxon>
        <taxon>Alphaproteobacteria</taxon>
        <taxon>Rhodobacterales</taxon>
        <taxon>Roseobacteraceae</taxon>
        <taxon>Sulfitobacter</taxon>
    </lineage>
</organism>
<keyword evidence="4" id="KW-0670">Pyruvate</keyword>
<keyword evidence="1" id="KW-0560">Oxidoreductase</keyword>
<dbReference type="EMBL" id="VANS01000010">
    <property type="protein sequence ID" value="TMM49308.1"/>
    <property type="molecule type" value="Genomic_DNA"/>
</dbReference>
<dbReference type="RefSeq" id="WP_138663793.1">
    <property type="nucleotide sequence ID" value="NZ_VANS01000010.1"/>
</dbReference>
<evidence type="ECO:0000313" key="5">
    <source>
        <dbReference type="Proteomes" id="UP000309550"/>
    </source>
</evidence>
<dbReference type="InterPro" id="IPR046667">
    <property type="entry name" value="DUF6537"/>
</dbReference>
<evidence type="ECO:0000259" key="3">
    <source>
        <dbReference type="Pfam" id="PF20169"/>
    </source>
</evidence>